<dbReference type="IntAct" id="Q9VW92">
    <property type="interactions" value="3"/>
</dbReference>
<feature type="domain" description="Chitin-binding type-2" evidence="7">
    <location>
        <begin position="209"/>
        <end position="268"/>
    </location>
</feature>
<evidence type="ECO:0000256" key="2">
    <source>
        <dbReference type="ARBA" id="ARBA00022729"/>
    </source>
</evidence>
<keyword evidence="4" id="KW-1015">Disulfide bond</keyword>
<dbReference type="Pfam" id="PF01607">
    <property type="entry name" value="CBM_14"/>
    <property type="match status" value="4"/>
</dbReference>
<evidence type="ECO:0000256" key="6">
    <source>
        <dbReference type="SAM" id="Phobius"/>
    </source>
</evidence>
<dbReference type="AGR" id="FB:FBgn0036950"/>
<dbReference type="InterPro" id="IPR036508">
    <property type="entry name" value="Chitin-bd_dom_sf"/>
</dbReference>
<keyword evidence="6" id="KW-0812">Transmembrane</keyword>
<keyword evidence="1" id="KW-0147">Chitin-binding</keyword>
<reference evidence="11" key="2">
    <citation type="journal article" date="2002" name="Genome Biol.">
        <title>Finishing a whole-genome shotgun: release 3 of the Drosophila melanogaster euchromatic genome sequence.</title>
        <authorList>
            <person name="Celniker S.E."/>
            <person name="Wheeler D.A."/>
            <person name="Kronmiller B."/>
            <person name="Carlson J.W."/>
            <person name="Halpern A."/>
            <person name="Patel S."/>
            <person name="Adams M."/>
            <person name="Champe M."/>
            <person name="Dugan S.P."/>
            <person name="Frise E."/>
            <person name="Hodgson A."/>
            <person name="George R.A."/>
            <person name="Hoskins R.A."/>
            <person name="Laverty T."/>
            <person name="Muzny D.M."/>
            <person name="Nelson C.R."/>
            <person name="Pacleb J.M."/>
            <person name="Park S."/>
            <person name="Pfeiffer B.D."/>
            <person name="Richards S."/>
            <person name="Sodergren E.J."/>
            <person name="Svirskas R."/>
            <person name="Tabor P.E."/>
            <person name="Wan K."/>
            <person name="Stapleton M."/>
            <person name="Sutton G.G."/>
            <person name="Venter C."/>
            <person name="Weinstock G."/>
            <person name="Scherer S.E."/>
            <person name="Myers E.W."/>
            <person name="Gibbs R.A."/>
            <person name="Rubin G.M."/>
        </authorList>
    </citation>
    <scope>NUCLEOTIDE SEQUENCE [LARGE SCALE GENOMIC DNA]</scope>
    <source>
        <strain evidence="11">Berkeley</strain>
    </source>
</reference>
<keyword evidence="2" id="KW-0732">Signal</keyword>
<keyword evidence="6" id="KW-0472">Membrane</keyword>
<dbReference type="EMBL" id="AE014296">
    <property type="protein sequence ID" value="AAF49057.2"/>
    <property type="molecule type" value="Genomic_DNA"/>
</dbReference>
<dbReference type="eggNOG" id="ENOG502RTKW">
    <property type="taxonomic scope" value="Eukaryota"/>
</dbReference>
<accession>Q9VW92</accession>
<reference evidence="8" key="15">
    <citation type="submission" date="2022-11" db="EMBL/GenBank/DDBJ databases">
        <authorList>
            <consortium name="FlyBase"/>
        </authorList>
    </citation>
    <scope>NUCLEOTIDE SEQUENCE</scope>
</reference>
<evidence type="ECO:0000313" key="8">
    <source>
        <dbReference type="EMBL" id="AAF49057.2"/>
    </source>
</evidence>
<reference evidence="11" key="4">
    <citation type="journal article" date="2002" name="Genome Biol.">
        <title>The transposable elements of the Drosophila melanogaster euchromatin: a genomics perspective.</title>
        <authorList>
            <person name="Kaminker J.S."/>
            <person name="Bergman C.M."/>
            <person name="Kronmiller B."/>
            <person name="Carlson J."/>
            <person name="Svirskas R."/>
            <person name="Patel S."/>
            <person name="Frise E."/>
            <person name="Wheeler D.A."/>
            <person name="Lewis S.E."/>
            <person name="Rubin G.M."/>
            <person name="Ashburner M."/>
            <person name="Celniker S.E."/>
        </authorList>
    </citation>
    <scope>NUCLEOTIDE SEQUENCE [LARGE SCALE GENOMIC DNA]</scope>
    <source>
        <strain evidence="11">Berkeley</strain>
    </source>
</reference>
<gene>
    <name evidence="8" type="primary">Dmel\CG6996</name>
    <name evidence="8 10" type="ORF">CG6996</name>
    <name evidence="8" type="ORF">Dmel_CG6996</name>
</gene>
<reference evidence="8" key="7">
    <citation type="submission" date="2006-08" db="EMBL/GenBank/DDBJ databases">
        <authorList>
            <person name="Celniker S."/>
            <person name="Carlson J."/>
            <person name="Wan K."/>
            <person name="Frise E."/>
            <person name="Hoskins R."/>
            <person name="Park S."/>
            <person name="Svirskas R."/>
            <person name="Rubin G."/>
        </authorList>
    </citation>
    <scope>NUCLEOTIDE SEQUENCE</scope>
</reference>
<reference evidence="8" key="14">
    <citation type="submission" date="2022-11" db="EMBL/GenBank/DDBJ databases">
        <title>Drosophila melanogaster release 4 sequence.</title>
        <authorList>
            <consortium name="Berkeley Drosophila Genome Project"/>
            <person name="Celniker S."/>
            <person name="Carlson J."/>
            <person name="Wan K."/>
            <person name="Pfeiffer B."/>
            <person name="Frise E."/>
            <person name="George R."/>
            <person name="Hoskins R."/>
            <person name="Stapleton M."/>
            <person name="Pacleb J."/>
            <person name="Park S."/>
            <person name="Svirskas R."/>
            <person name="Smith E."/>
            <person name="Yu C."/>
            <person name="Rubin G."/>
        </authorList>
    </citation>
    <scope>NUCLEOTIDE SEQUENCE</scope>
</reference>
<dbReference type="FlyBase" id="FBgn0036950">
    <property type="gene designation" value="CG6996"/>
</dbReference>
<dbReference type="GO" id="GO:0008061">
    <property type="term" value="F:chitin binding"/>
    <property type="evidence" value="ECO:0000318"/>
    <property type="project" value="GO_Central"/>
</dbReference>
<dbReference type="Proteomes" id="UP000000803">
    <property type="component" value="Chromosome 3L"/>
</dbReference>
<feature type="transmembrane region" description="Helical" evidence="6">
    <location>
        <begin position="6"/>
        <end position="33"/>
    </location>
</feature>
<keyword evidence="5" id="KW-0325">Glycoprotein</keyword>
<dbReference type="GO" id="GO:0005576">
    <property type="term" value="C:extracellular region"/>
    <property type="evidence" value="ECO:0007669"/>
    <property type="project" value="InterPro"/>
</dbReference>
<feature type="domain" description="Chitin-binding type-2" evidence="7">
    <location>
        <begin position="143"/>
        <end position="200"/>
    </location>
</feature>
<evidence type="ECO:0000313" key="9">
    <source>
        <dbReference type="EMBL" id="ABX00772.1"/>
    </source>
</evidence>
<keyword evidence="3" id="KW-0677">Repeat</keyword>
<reference evidence="8 11" key="1">
    <citation type="journal article" date="2000" name="Science">
        <title>The genome sequence of Drosophila melanogaster.</title>
        <authorList>
            <person name="Adams M.D."/>
            <person name="Celniker S.E."/>
            <person name="Holt R.A."/>
            <person name="Evans C.A."/>
            <person name="Gocayne J.D."/>
            <person name="Amanatides P.G."/>
            <person name="Scherer S.E."/>
            <person name="Li P.W."/>
            <person name="Hoskins R.A."/>
            <person name="Galle R.F."/>
            <person name="George R.A."/>
            <person name="Lewis S.E."/>
            <person name="Richards S."/>
            <person name="Ashburner M."/>
            <person name="Henderson S.N."/>
            <person name="Sutton G.G."/>
            <person name="Wortman J.R."/>
            <person name="Yandell M.D."/>
            <person name="Zhang Q."/>
            <person name="Chen L.X."/>
            <person name="Brandon R.C."/>
            <person name="Rogers Y.H."/>
            <person name="Blazej R.G."/>
            <person name="Champe M."/>
            <person name="Pfeiffer B.D."/>
            <person name="Wan K.H."/>
            <person name="Doyle C."/>
            <person name="Baxter E.G."/>
            <person name="Helt G."/>
            <person name="Nelson C.R."/>
            <person name="Gabor G.L."/>
            <person name="Abril J.F."/>
            <person name="Agbayani A."/>
            <person name="An H.J."/>
            <person name="Andrews-Pfannkoch C."/>
            <person name="Baldwin D."/>
            <person name="Ballew R.M."/>
            <person name="Basu A."/>
            <person name="Baxendale J."/>
            <person name="Bayraktaroglu L."/>
            <person name="Beasley E.M."/>
            <person name="Beeson K.Y."/>
            <person name="Benos P.V."/>
            <person name="Berman B.P."/>
            <person name="Bhandari D."/>
            <person name="Bolshakov S."/>
            <person name="Borkova D."/>
            <person name="Botchan M.R."/>
            <person name="Bouck J."/>
            <person name="Brokstein P."/>
            <person name="Brottier P."/>
            <person name="Burtis K.C."/>
            <person name="Busam D.A."/>
            <person name="Butler H."/>
            <person name="Cadieu E."/>
            <person name="Center A."/>
            <person name="Chandra I."/>
            <person name="Cherry J.M."/>
            <person name="Cawley S."/>
            <person name="Dahlke C."/>
            <person name="Davenport L.B."/>
            <person name="Davies P."/>
            <person name="de Pablos B."/>
            <person name="Delcher A."/>
            <person name="Deng Z."/>
            <person name="Mays A.D."/>
            <person name="Dew I."/>
            <person name="Dietz S.M."/>
            <person name="Dodson K."/>
            <person name="Doup L.E."/>
            <person name="Downes M."/>
            <person name="Dugan-Rocha S."/>
            <person name="Dunkov B.C."/>
            <person name="Dunn P."/>
            <person name="Durbin K.J."/>
            <person name="Evangelista C.C."/>
            <person name="Ferraz C."/>
            <person name="Ferriera S."/>
            <person name="Fleischmann W."/>
            <person name="Fosler C."/>
            <person name="Gabrielian A.E."/>
            <person name="Garg N.S."/>
            <person name="Gelbart W.M."/>
            <person name="Glasser K."/>
            <person name="Glodek A."/>
            <person name="Gong F."/>
            <person name="Gorrell J.H."/>
            <person name="Gu Z."/>
            <person name="Guan P."/>
            <person name="Harris M."/>
            <person name="Harris N.L."/>
            <person name="Harvey D."/>
            <person name="Heiman T.J."/>
            <person name="Hernandez J.R."/>
            <person name="Houck J."/>
            <person name="Hostin D."/>
            <person name="Houston K.A."/>
            <person name="Howland T.J."/>
            <person name="Wei M.H."/>
            <person name="Ibegwam C."/>
            <person name="Jalali M."/>
            <person name="Kalush F."/>
            <person name="Karpen G.H."/>
            <person name="Ke Z."/>
            <person name="Kennison J.A."/>
            <person name="Ketchum K.A."/>
            <person name="Kimmel B.E."/>
            <person name="Kodira C.D."/>
            <person name="Kraft C."/>
            <person name="Kravitz S."/>
            <person name="Kulp D."/>
            <person name="Lai Z."/>
            <person name="Lasko P."/>
            <person name="Lei Y."/>
            <person name="Levitsky A.A."/>
            <person name="Li J."/>
            <person name="Li Z."/>
            <person name="Liang Y."/>
            <person name="Lin X."/>
            <person name="Liu X."/>
            <person name="Mattei B."/>
            <person name="McIntosh T.C."/>
            <person name="McLeod M.P."/>
            <person name="McPherson D."/>
            <person name="Merkulov G."/>
            <person name="Milshina N.V."/>
            <person name="Mobarry C."/>
            <person name="Morris J."/>
            <person name="Moshrefi A."/>
            <person name="Mount S.M."/>
            <person name="Moy M."/>
            <person name="Murphy B."/>
            <person name="Murphy L."/>
            <person name="Muzny D.M."/>
            <person name="Nelson D.L."/>
            <person name="Nelson D.R."/>
            <person name="Nelson K.A."/>
            <person name="Nixon K."/>
            <person name="Nusskern D.R."/>
            <person name="Pacleb J.M."/>
            <person name="Palazzolo M."/>
            <person name="Pittman G.S."/>
            <person name="Pan S."/>
            <person name="Pollard J."/>
            <person name="Puri V."/>
            <person name="Reese M.G."/>
            <person name="Reinert K."/>
            <person name="Remington K."/>
            <person name="Saunders R.D."/>
            <person name="Scheeler F."/>
            <person name="Shen H."/>
            <person name="Shue B.C."/>
            <person name="Siden-Kiamos I."/>
            <person name="Simpson M."/>
            <person name="Skupski M.P."/>
            <person name="Smith T."/>
            <person name="Spier E."/>
            <person name="Spradling A.C."/>
            <person name="Stapleton M."/>
            <person name="Strong R."/>
            <person name="Sun E."/>
            <person name="Svirskas R."/>
            <person name="Tector C."/>
            <person name="Turner R."/>
            <person name="Venter E."/>
            <person name="Wang A.H."/>
            <person name="Wang X."/>
            <person name="Wang Z.Y."/>
            <person name="Wassarman D.A."/>
            <person name="Weinstock G.M."/>
            <person name="Weissenbach J."/>
            <person name="Williams S.M."/>
            <person name="WoodageT"/>
            <person name="Worley K.C."/>
            <person name="Wu D."/>
            <person name="Yang S."/>
            <person name="Yao Q.A."/>
            <person name="Ye J."/>
            <person name="Yeh R.F."/>
            <person name="Zaveri J.S."/>
            <person name="Zhan M."/>
            <person name="Zhang G."/>
            <person name="Zhao Q."/>
            <person name="Zheng L."/>
            <person name="Zheng X.H."/>
            <person name="Zhong F.N."/>
            <person name="Zhong W."/>
            <person name="Zhou X."/>
            <person name="Zhu S."/>
            <person name="Zhu X."/>
            <person name="Smith H.O."/>
            <person name="Gibbs R.A."/>
            <person name="Myers E.W."/>
            <person name="Rubin G.M."/>
            <person name="Venter J.C."/>
        </authorList>
    </citation>
    <scope>NUCLEOTIDE SEQUENCE [LARGE SCALE GENOMIC DNA]</scope>
    <source>
        <strain evidence="11">Berkeley</strain>
    </source>
</reference>
<dbReference type="AlphaFoldDB" id="Q9VW92"/>
<reference evidence="9" key="10">
    <citation type="submission" date="2007-11" db="EMBL/GenBank/DDBJ databases">
        <authorList>
            <person name="Stapleton M."/>
            <person name="Carlson J."/>
            <person name="Frise E."/>
            <person name="Kapadia B."/>
            <person name="Park S."/>
            <person name="Wan K."/>
            <person name="Yu C."/>
            <person name="Celniker S."/>
        </authorList>
    </citation>
    <scope>NUCLEOTIDE SEQUENCE</scope>
    <source>
        <strain evidence="9">Berkeley</strain>
    </source>
</reference>
<evidence type="ECO:0000256" key="4">
    <source>
        <dbReference type="ARBA" id="ARBA00023157"/>
    </source>
</evidence>
<dbReference type="PROSITE" id="PS50940">
    <property type="entry name" value="CHIT_BIND_II"/>
    <property type="match status" value="5"/>
</dbReference>
<evidence type="ECO:0000256" key="3">
    <source>
        <dbReference type="ARBA" id="ARBA00022737"/>
    </source>
</evidence>
<reference evidence="11" key="3">
    <citation type="journal article" date="2002" name="Genome Biol.">
        <title>Annotation of the Drosophila melanogaster euchromatic genome: a systematic review.</title>
        <authorList>
            <person name="Misra S."/>
            <person name="Crosby M.A."/>
            <person name="Mungall C.J."/>
            <person name="Matthews B.B."/>
            <person name="Campbell K.S."/>
            <person name="Hradecky P."/>
            <person name="Huang Y."/>
            <person name="Kaminker J.S."/>
            <person name="Millburn G.H."/>
            <person name="Prochnik S.E."/>
            <person name="Smith C.D."/>
            <person name="Tupy J.L."/>
            <person name="Whitfied E.J."/>
            <person name="Bayraktaroglu L."/>
            <person name="Berman B.P."/>
            <person name="Bettencourt B.R."/>
            <person name="Celniker S.E."/>
            <person name="de Grey A.D."/>
            <person name="Drysdale R.A."/>
            <person name="Harris N.L."/>
            <person name="Richter J."/>
            <person name="Russo S."/>
            <person name="Schroeder A.J."/>
            <person name="Shu S.Q."/>
            <person name="Stapleton M."/>
            <person name="Yamada C."/>
            <person name="Ashburner M."/>
            <person name="Gelbart W.M."/>
            <person name="Rubin G.M."/>
            <person name="Lewis S.E."/>
        </authorList>
    </citation>
    <scope>GENOME REANNOTATION</scope>
    <source>
        <strain evidence="11">Berkeley</strain>
    </source>
</reference>
<dbReference type="GO" id="GO:0030312">
    <property type="term" value="C:external encapsulating structure"/>
    <property type="evidence" value="ECO:0000318"/>
    <property type="project" value="GO_Central"/>
</dbReference>
<evidence type="ECO:0000313" key="11">
    <source>
        <dbReference type="Proteomes" id="UP000000803"/>
    </source>
</evidence>
<organism evidence="8 11">
    <name type="scientific">Drosophila melanogaster</name>
    <name type="common">Fruit fly</name>
    <dbReference type="NCBI Taxonomy" id="7227"/>
    <lineage>
        <taxon>Eukaryota</taxon>
        <taxon>Metazoa</taxon>
        <taxon>Ecdysozoa</taxon>
        <taxon>Arthropoda</taxon>
        <taxon>Hexapoda</taxon>
        <taxon>Insecta</taxon>
        <taxon>Pterygota</taxon>
        <taxon>Neoptera</taxon>
        <taxon>Endopterygota</taxon>
        <taxon>Diptera</taxon>
        <taxon>Brachycera</taxon>
        <taxon>Muscomorpha</taxon>
        <taxon>Ephydroidea</taxon>
        <taxon>Drosophilidae</taxon>
        <taxon>Drosophila</taxon>
        <taxon>Sophophora</taxon>
    </lineage>
</organism>
<reference evidence="8 11" key="9">
    <citation type="journal article" date="2007" name="Science">
        <title>Sequence finishing and mapping of Drosophila melanogaster heterochromatin.</title>
        <authorList>
            <person name="Hoskins R.A."/>
            <person name="Carlson J.W."/>
            <person name="Kennedy C."/>
            <person name="Acevedo D."/>
            <person name="Evans-Holm M."/>
            <person name="Frise E."/>
            <person name="Wan K.H."/>
            <person name="Park S."/>
            <person name="Mendez-Lago M."/>
            <person name="Rossi F."/>
            <person name="Villasante A."/>
            <person name="Dimitri P."/>
            <person name="Karpen G.H."/>
            <person name="Celniker S.E."/>
        </authorList>
    </citation>
    <scope>NUCLEOTIDE SEQUENCE [LARGE SCALE GENOMIC DNA]</scope>
    <source>
        <strain evidence="11">Berkeley</strain>
    </source>
</reference>
<reference evidence="8" key="13">
    <citation type="journal article" date="2015" name="Genome Res.">
        <title>The Release 6 reference sequence of the Drosophila melanogaster genome.</title>
        <authorList>
            <person name="Hoskins R.A."/>
            <person name="Carlson J.W."/>
            <person name="Wan K.H."/>
            <person name="Park S."/>
            <person name="Mendez I."/>
            <person name="Galle S.E."/>
            <person name="Booth B.W."/>
            <person name="Pfeiffer B.D."/>
            <person name="George R.A."/>
            <person name="Svirskas R."/>
            <person name="Krzywinski M."/>
            <person name="Schein J."/>
            <person name="Accardo M.C."/>
            <person name="Damia E."/>
            <person name="Messina G."/>
            <person name="Mendez-Lago M."/>
            <person name="de Pablos B."/>
            <person name="Demakova O.V."/>
            <person name="Andreyeva E.N."/>
            <person name="Boldyreva L.V."/>
            <person name="Marra M."/>
            <person name="Carvalho A.B."/>
            <person name="Dimitri P."/>
            <person name="Villasante A."/>
            <person name="Zhimulev I.F."/>
            <person name="Rubin G.M."/>
            <person name="Karpen G.H."/>
            <person name="Celniker S.E."/>
        </authorList>
    </citation>
    <scope>NUCLEOTIDE SEQUENCE</scope>
</reference>
<evidence type="ECO:0000259" key="7">
    <source>
        <dbReference type="PROSITE" id="PS50940"/>
    </source>
</evidence>
<dbReference type="BioGRID-ORCS" id="40212">
    <property type="hits" value="0 hits in 1 CRISPR screen"/>
</dbReference>
<dbReference type="SMR" id="Q9VW92"/>
<dbReference type="Bgee" id="FBgn0036950">
    <property type="expression patterns" value="Expressed in larva and 7 other cell types or tissues"/>
</dbReference>
<reference evidence="8" key="12">
    <citation type="journal article" date="2015" name="G3 (Bethesda)">
        <title>Gene Model Annotations for Drosophila melanogaster: The Rule-Benders.</title>
        <authorList>
            <consortium name="FlyBase Consortium"/>
            <person name="Crosby M.A."/>
            <person name="Gramates L.S."/>
            <person name="Dos Santos G."/>
            <person name="Matthews B.B."/>
            <person name="St Pierre S.E."/>
            <person name="Zhou P."/>
            <person name="Schroeder A.J."/>
            <person name="Falls K."/>
            <person name="Emmert D.B."/>
            <person name="Russo S.M."/>
            <person name="Gelbart W.M."/>
            <person name="null"/>
        </authorList>
    </citation>
    <scope>NUCLEOTIDE SEQUENCE</scope>
</reference>
<dbReference type="PaxDb" id="7227-FBpp0304937"/>
<name>Q9VW92_DROME</name>
<dbReference type="EMBL" id="AE014296">
    <property type="protein sequence ID" value="AGB94787.1"/>
    <property type="molecule type" value="Genomic_DNA"/>
</dbReference>
<dbReference type="InterPro" id="IPR002557">
    <property type="entry name" value="Chitin-bd_dom"/>
</dbReference>
<dbReference type="CAZy" id="CBM14">
    <property type="family name" value="Carbohydrate-Binding Module Family 14"/>
</dbReference>
<dbReference type="DNASU" id="40212"/>
<dbReference type="OrthoDB" id="9987187at2759"/>
<dbReference type="RefSeq" id="NP_001262094.1">
    <property type="nucleotide sequence ID" value="NM_001275165.1"/>
</dbReference>
<dbReference type="HOGENOM" id="CLU_045312_1_0_1"/>
<feature type="domain" description="Chitin-binding type-2" evidence="7">
    <location>
        <begin position="270"/>
        <end position="333"/>
    </location>
</feature>
<dbReference type="KEGG" id="dme:Dmel_CG6996"/>
<evidence type="ECO:0000256" key="5">
    <source>
        <dbReference type="ARBA" id="ARBA00023180"/>
    </source>
</evidence>
<keyword evidence="6" id="KW-1133">Transmembrane helix</keyword>
<feature type="domain" description="Chitin-binding type-2" evidence="7">
    <location>
        <begin position="84"/>
        <end position="138"/>
    </location>
</feature>
<keyword evidence="11" id="KW-1185">Reference proteome</keyword>
<dbReference type="DIP" id="DIP-19228N"/>
<dbReference type="PANTHER" id="PTHR23301">
    <property type="entry name" value="CHITIN BINDING PERITROPHIN-A"/>
    <property type="match status" value="1"/>
</dbReference>
<feature type="domain" description="Chitin-binding type-2" evidence="7">
    <location>
        <begin position="26"/>
        <end position="83"/>
    </location>
</feature>
<reference evidence="8 11" key="6">
    <citation type="journal article" date="2005" name="PLoS Comput. Biol.">
        <title>Combined evidence annotation of transposable elements in genome sequences.</title>
        <authorList>
            <person name="Quesneville H."/>
            <person name="Bergman C.M."/>
            <person name="Andrieu O."/>
            <person name="Autard D."/>
            <person name="Nouaud D."/>
            <person name="Ashburner M."/>
            <person name="Anxolabehere D."/>
        </authorList>
    </citation>
    <scope>NUCLEOTIDE SEQUENCE [LARGE SCALE GENOMIC DNA]</scope>
    <source>
        <strain evidence="11">Berkeley</strain>
    </source>
</reference>
<reference evidence="8 11" key="8">
    <citation type="journal article" date="2007" name="Science">
        <title>The Release 5.1 annotation of Drosophila melanogaster heterochromatin.</title>
        <authorList>
            <person name="Smith C.D."/>
            <person name="Shu S."/>
            <person name="Mungall C.J."/>
            <person name="Karpen G.H."/>
        </authorList>
    </citation>
    <scope>NUCLEOTIDE SEQUENCE [LARGE SCALE GENOMIC DNA]</scope>
    <source>
        <strain evidence="11">Berkeley</strain>
    </source>
</reference>
<dbReference type="SUPFAM" id="SSF57625">
    <property type="entry name" value="Invertebrate chitin-binding proteins"/>
    <property type="match status" value="5"/>
</dbReference>
<dbReference type="VEuPathDB" id="VectorBase:FBgn0036950"/>
<dbReference type="Gene3D" id="2.170.140.10">
    <property type="entry name" value="Chitin binding domain"/>
    <property type="match status" value="2"/>
</dbReference>
<sequence>MDTKLAFISGLIMIPTISGALTFNATLICSLVVNGTKMNDPRACNAWIQCIDGSPVSGSCATGLFYDRESQKCLSSSSIKCLSSDPCAALPTGFAADPYSCNGYYYCKDGKGTHGVCNTGMNFNSGTQDCIRDFPCSNKMDPDSYCNILPDGVFVKDTDNCNGYQLCWDGQVINGTCPGTFYFKASTAQCDYPQNVECDFVPVPDISKKGVCPETGGFISDNKTCNGYYYCKDLGNGEFSLEHGVCSDGRFFLATDGGACVPRSKVKCGYDRCVGLGNSTIQLANESDDGCRGYSICQDGIVIGQGTCPQDEYFDEITQRCTTQVISYTACQISEATTGSQVPSGTTTTTSSTITSTTIAVPVS</sequence>
<accession>A8WHK4</accession>
<dbReference type="EMBL" id="BT031150">
    <property type="protein sequence ID" value="ABX00772.1"/>
    <property type="molecule type" value="mRNA"/>
</dbReference>
<dbReference type="RefSeq" id="NP_649189.2">
    <property type="nucleotide sequence ID" value="NM_140932.3"/>
</dbReference>
<reference evidence="8" key="11">
    <citation type="journal article" date="2015" name="G3 (Bethesda)">
        <title>Gene Model Annotations for Drosophila melanogaster: Impact of High-Throughput Data.</title>
        <authorList>
            <consortium name="FlyBase Consortium"/>
            <person name="Matthews B.B."/>
            <person name="Dos Santos G."/>
            <person name="Crosby M.A."/>
            <person name="Emmert D.B."/>
            <person name="St Pierre S.E."/>
            <person name="Gramates L.S."/>
            <person name="Zhou P."/>
            <person name="Schroeder A.J."/>
            <person name="Falls K."/>
            <person name="Strelets V."/>
            <person name="Russo S.M."/>
            <person name="Gelbart W.M."/>
            <person name="null"/>
        </authorList>
    </citation>
    <scope>NUCLEOTIDE SEQUENCE</scope>
</reference>
<reference evidence="8 11" key="5">
    <citation type="journal article" date="2002" name="Genome Biol.">
        <title>Heterochromatic sequences in a Drosophila whole-genome shotgun assembly.</title>
        <authorList>
            <person name="Hoskins R.A."/>
            <person name="Smith C.D."/>
            <person name="Carlson J.W."/>
            <person name="Carvalho A.B."/>
            <person name="Halpern A."/>
            <person name="Kaminker J.S."/>
            <person name="Kennedy C."/>
            <person name="Mungall C.J."/>
            <person name="Sullivan B.A."/>
            <person name="Sutton G.G."/>
            <person name="Yasuhara J.C."/>
            <person name="Wakimoto B.T."/>
            <person name="Myers E.W."/>
            <person name="Celniker S.E."/>
            <person name="Rubin G.M."/>
            <person name="Karpen G.H."/>
        </authorList>
    </citation>
    <scope>NUCLEOTIDE SEQUENCE [LARGE SCALE GENOMIC DNA]</scope>
    <source>
        <strain evidence="11">Berkeley</strain>
    </source>
</reference>
<evidence type="ECO:0000256" key="1">
    <source>
        <dbReference type="ARBA" id="ARBA00022669"/>
    </source>
</evidence>
<dbReference type="GeneID" id="40212"/>
<dbReference type="PANTHER" id="PTHR23301:SF106">
    <property type="entry name" value="CHITIN-BINDING TYPE-2 DOMAIN-CONTAINING PROTEIN-RELATED"/>
    <property type="match status" value="1"/>
</dbReference>
<protein>
    <submittedName>
        <fullName evidence="9">LP20964p</fullName>
    </submittedName>
</protein>
<proteinExistence type="evidence at transcript level"/>
<dbReference type="InterPro" id="IPR051940">
    <property type="entry name" value="Chitin_bind-dev_reg"/>
</dbReference>
<dbReference type="OMA" id="CNGWQMC"/>
<dbReference type="UCSC" id="CG6996-RA">
    <property type="organism name" value="d. melanogaster"/>
</dbReference>
<dbReference type="InParanoid" id="Q9VW92"/>
<dbReference type="SMART" id="SM00494">
    <property type="entry name" value="ChtBD2"/>
    <property type="match status" value="5"/>
</dbReference>
<evidence type="ECO:0000313" key="10">
    <source>
        <dbReference type="FlyBase" id="FBgn0036950"/>
    </source>
</evidence>